<sequence>MPQLWHSRHRKYCHECAEPAHAHPPSAGEFIHEFIGHYVALEGKLWRTVKLLVARPGELTRQYLSGRRVPYLEPLRLYLTLSLVFFALIKTLGIALPQLNIGEERIGFVYARSIDIKVGGKDSKADFKSSAAFVNDPGENNVTRAIDGTVALLGRIDATWRENIEHFHSLPAAERSARLNHGFAAICHTC</sequence>
<name>A0A2R4CHQ7_9BURK</name>
<accession>A0A2R4CHQ7</accession>
<gene>
    <name evidence="2" type="ORF">C9I28_03230</name>
</gene>
<evidence type="ECO:0000256" key="1">
    <source>
        <dbReference type="SAM" id="Phobius"/>
    </source>
</evidence>
<reference evidence="2 3" key="1">
    <citation type="submission" date="2018-03" db="EMBL/GenBank/DDBJ databases">
        <title>Massilia armeniaca sp. nov., isolated from desert soil.</title>
        <authorList>
            <person name="Huang H."/>
            <person name="Ren M."/>
        </authorList>
    </citation>
    <scope>NUCLEOTIDE SEQUENCE [LARGE SCALE GENOMIC DNA]</scope>
    <source>
        <strain evidence="2 3">ZMN-3</strain>
    </source>
</reference>
<keyword evidence="1" id="KW-0812">Transmembrane</keyword>
<proteinExistence type="predicted"/>
<feature type="transmembrane region" description="Helical" evidence="1">
    <location>
        <begin position="77"/>
        <end position="96"/>
    </location>
</feature>
<dbReference type="InterPro" id="IPR022134">
    <property type="entry name" value="DUF3667"/>
</dbReference>
<keyword evidence="1" id="KW-1133">Transmembrane helix</keyword>
<dbReference type="OrthoDB" id="9111327at2"/>
<keyword evidence="3" id="KW-1185">Reference proteome</keyword>
<protein>
    <submittedName>
        <fullName evidence="2">Uncharacterized protein</fullName>
    </submittedName>
</protein>
<organism evidence="2 3">
    <name type="scientific">Pseudoduganella armeniaca</name>
    <dbReference type="NCBI Taxonomy" id="2072590"/>
    <lineage>
        <taxon>Bacteria</taxon>
        <taxon>Pseudomonadati</taxon>
        <taxon>Pseudomonadota</taxon>
        <taxon>Betaproteobacteria</taxon>
        <taxon>Burkholderiales</taxon>
        <taxon>Oxalobacteraceae</taxon>
        <taxon>Telluria group</taxon>
        <taxon>Pseudoduganella</taxon>
    </lineage>
</organism>
<dbReference type="EMBL" id="CP028324">
    <property type="protein sequence ID" value="AVR99020.1"/>
    <property type="molecule type" value="Genomic_DNA"/>
</dbReference>
<dbReference type="KEGG" id="masz:C9I28_03230"/>
<evidence type="ECO:0000313" key="2">
    <source>
        <dbReference type="EMBL" id="AVR99020.1"/>
    </source>
</evidence>
<evidence type="ECO:0000313" key="3">
    <source>
        <dbReference type="Proteomes" id="UP000240505"/>
    </source>
</evidence>
<dbReference type="AlphaFoldDB" id="A0A2R4CHQ7"/>
<keyword evidence="1" id="KW-0472">Membrane</keyword>
<dbReference type="Proteomes" id="UP000240505">
    <property type="component" value="Chromosome"/>
</dbReference>
<dbReference type="Pfam" id="PF12412">
    <property type="entry name" value="DUF3667"/>
    <property type="match status" value="1"/>
</dbReference>